<evidence type="ECO:0000313" key="3">
    <source>
        <dbReference type="Proteomes" id="UP001153269"/>
    </source>
</evidence>
<feature type="region of interest" description="Disordered" evidence="1">
    <location>
        <begin position="1"/>
        <end position="55"/>
    </location>
</feature>
<sequence>MSAMAGPARSSEPPHWLNGGEAGVEKTARLTGPELRAHTLSNESTQQNLSTRPGPEEMYVLTVSGAFVLGPVTTTVLCGSSDDDLWTSSTDETSAPRRASVSGPAALFADLV</sequence>
<keyword evidence="3" id="KW-1185">Reference proteome</keyword>
<accession>A0A9N7UPK6</accession>
<feature type="compositionally biased region" description="Polar residues" evidence="1">
    <location>
        <begin position="39"/>
        <end position="51"/>
    </location>
</feature>
<reference evidence="2" key="1">
    <citation type="submission" date="2020-03" db="EMBL/GenBank/DDBJ databases">
        <authorList>
            <person name="Weist P."/>
        </authorList>
    </citation>
    <scope>NUCLEOTIDE SEQUENCE</scope>
</reference>
<name>A0A9N7UPK6_PLEPL</name>
<evidence type="ECO:0000256" key="1">
    <source>
        <dbReference type="SAM" id="MobiDB-lite"/>
    </source>
</evidence>
<organism evidence="2 3">
    <name type="scientific">Pleuronectes platessa</name>
    <name type="common">European plaice</name>
    <dbReference type="NCBI Taxonomy" id="8262"/>
    <lineage>
        <taxon>Eukaryota</taxon>
        <taxon>Metazoa</taxon>
        <taxon>Chordata</taxon>
        <taxon>Craniata</taxon>
        <taxon>Vertebrata</taxon>
        <taxon>Euteleostomi</taxon>
        <taxon>Actinopterygii</taxon>
        <taxon>Neopterygii</taxon>
        <taxon>Teleostei</taxon>
        <taxon>Neoteleostei</taxon>
        <taxon>Acanthomorphata</taxon>
        <taxon>Carangaria</taxon>
        <taxon>Pleuronectiformes</taxon>
        <taxon>Pleuronectoidei</taxon>
        <taxon>Pleuronectidae</taxon>
        <taxon>Pleuronectes</taxon>
    </lineage>
</organism>
<proteinExistence type="predicted"/>
<dbReference type="AlphaFoldDB" id="A0A9N7UPK6"/>
<gene>
    <name evidence="2" type="ORF">PLEPLA_LOCUS24409</name>
</gene>
<evidence type="ECO:0000313" key="2">
    <source>
        <dbReference type="EMBL" id="CAB1436377.1"/>
    </source>
</evidence>
<comment type="caution">
    <text evidence="2">The sequence shown here is derived from an EMBL/GenBank/DDBJ whole genome shotgun (WGS) entry which is preliminary data.</text>
</comment>
<dbReference type="EMBL" id="CADEAL010001890">
    <property type="protein sequence ID" value="CAB1436377.1"/>
    <property type="molecule type" value="Genomic_DNA"/>
</dbReference>
<protein>
    <submittedName>
        <fullName evidence="2">Uncharacterized protein</fullName>
    </submittedName>
</protein>
<feature type="region of interest" description="Disordered" evidence="1">
    <location>
        <begin position="80"/>
        <end position="103"/>
    </location>
</feature>
<dbReference type="Proteomes" id="UP001153269">
    <property type="component" value="Unassembled WGS sequence"/>
</dbReference>